<proteinExistence type="predicted"/>
<dbReference type="Proteomes" id="UP000283269">
    <property type="component" value="Unassembled WGS sequence"/>
</dbReference>
<dbReference type="AlphaFoldDB" id="A0A409XIU0"/>
<dbReference type="InParanoid" id="A0A409XIU0"/>
<feature type="region of interest" description="Disordered" evidence="1">
    <location>
        <begin position="57"/>
        <end position="84"/>
    </location>
</feature>
<keyword evidence="3" id="KW-1185">Reference proteome</keyword>
<feature type="compositionally biased region" description="Basic and acidic residues" evidence="1">
    <location>
        <begin position="57"/>
        <end position="78"/>
    </location>
</feature>
<protein>
    <submittedName>
        <fullName evidence="2">Uncharacterized protein</fullName>
    </submittedName>
</protein>
<name>A0A409XIU0_PSICY</name>
<comment type="caution">
    <text evidence="2">The sequence shown here is derived from an EMBL/GenBank/DDBJ whole genome shotgun (WGS) entry which is preliminary data.</text>
</comment>
<accession>A0A409XIU0</accession>
<sequence length="349" mass="39417">MWANVGDVELHLDSMWNFMWSSTSSIWTSWPNSNGLQVEEGPRTLCIYIDNKAADKEDHDDKNADVDKDDHNHNHDDNGIDVDMDDRNNEVMNADDHNNKNAGKGKANSNNNITLRKLCVLKKEDVHGSTMILNPNLAGSTTLRLSWIWHSVSQRLLLQMCSKNANPGATLNSGDDEGDLSMEEETDPMTILEFMSKNNTIRPFNPFSLQNGMDDSWHRDVLRYIAYGDSRLRTALLKMTEAENWHQGWMQTCLLKESRFFLQYVSIAAAMGLAFDTPVILRSLAISLCQLSSSQLPLPIDSRLIAILATSTRSDQTNRTVSQYKYNWWNNNAASTKSSMPPCHSTANN</sequence>
<gene>
    <name evidence="2" type="ORF">CVT25_003731</name>
</gene>
<dbReference type="EMBL" id="NHYD01001559">
    <property type="protein sequence ID" value="PPQ90693.1"/>
    <property type="molecule type" value="Genomic_DNA"/>
</dbReference>
<evidence type="ECO:0000256" key="1">
    <source>
        <dbReference type="SAM" id="MobiDB-lite"/>
    </source>
</evidence>
<reference evidence="2 3" key="1">
    <citation type="journal article" date="2018" name="Evol. Lett.">
        <title>Horizontal gene cluster transfer increased hallucinogenic mushroom diversity.</title>
        <authorList>
            <person name="Reynolds H.T."/>
            <person name="Vijayakumar V."/>
            <person name="Gluck-Thaler E."/>
            <person name="Korotkin H.B."/>
            <person name="Matheny P.B."/>
            <person name="Slot J.C."/>
        </authorList>
    </citation>
    <scope>NUCLEOTIDE SEQUENCE [LARGE SCALE GENOMIC DNA]</scope>
    <source>
        <strain evidence="2 3">2631</strain>
    </source>
</reference>
<evidence type="ECO:0000313" key="3">
    <source>
        <dbReference type="Proteomes" id="UP000283269"/>
    </source>
</evidence>
<organism evidence="2 3">
    <name type="scientific">Psilocybe cyanescens</name>
    <dbReference type="NCBI Taxonomy" id="93625"/>
    <lineage>
        <taxon>Eukaryota</taxon>
        <taxon>Fungi</taxon>
        <taxon>Dikarya</taxon>
        <taxon>Basidiomycota</taxon>
        <taxon>Agaricomycotina</taxon>
        <taxon>Agaricomycetes</taxon>
        <taxon>Agaricomycetidae</taxon>
        <taxon>Agaricales</taxon>
        <taxon>Agaricineae</taxon>
        <taxon>Strophariaceae</taxon>
        <taxon>Psilocybe</taxon>
    </lineage>
</organism>
<dbReference type="OrthoDB" id="3061359at2759"/>
<evidence type="ECO:0000313" key="2">
    <source>
        <dbReference type="EMBL" id="PPQ90693.1"/>
    </source>
</evidence>